<proteinExistence type="predicted"/>
<organism evidence="2 3">
    <name type="scientific">Allacma fusca</name>
    <dbReference type="NCBI Taxonomy" id="39272"/>
    <lineage>
        <taxon>Eukaryota</taxon>
        <taxon>Metazoa</taxon>
        <taxon>Ecdysozoa</taxon>
        <taxon>Arthropoda</taxon>
        <taxon>Hexapoda</taxon>
        <taxon>Collembola</taxon>
        <taxon>Symphypleona</taxon>
        <taxon>Sminthuridae</taxon>
        <taxon>Allacma</taxon>
    </lineage>
</organism>
<feature type="region of interest" description="Disordered" evidence="1">
    <location>
        <begin position="1"/>
        <end position="25"/>
    </location>
</feature>
<sequence length="93" mass="10924">MKPRRRVEASHLSRDKVHRNDPSKQIEEYLRNEGMELEKNKRFPEDNHCQVYKCEEEESYLEIEDGFVGVKILLGLLLGRECTVTWVAGVYGQ</sequence>
<comment type="caution">
    <text evidence="2">The sequence shown here is derived from an EMBL/GenBank/DDBJ whole genome shotgun (WGS) entry which is preliminary data.</text>
</comment>
<reference evidence="2" key="1">
    <citation type="submission" date="2021-06" db="EMBL/GenBank/DDBJ databases">
        <authorList>
            <person name="Hodson N. C."/>
            <person name="Mongue J. A."/>
            <person name="Jaron S. K."/>
        </authorList>
    </citation>
    <scope>NUCLEOTIDE SEQUENCE</scope>
</reference>
<evidence type="ECO:0000313" key="3">
    <source>
        <dbReference type="Proteomes" id="UP000708208"/>
    </source>
</evidence>
<evidence type="ECO:0000313" key="2">
    <source>
        <dbReference type="EMBL" id="CAG7734618.1"/>
    </source>
</evidence>
<evidence type="ECO:0000256" key="1">
    <source>
        <dbReference type="SAM" id="MobiDB-lite"/>
    </source>
</evidence>
<gene>
    <name evidence="2" type="ORF">AFUS01_LOCUS22998</name>
</gene>
<dbReference type="AlphaFoldDB" id="A0A8J2K7G7"/>
<name>A0A8J2K7G7_9HEXA</name>
<accession>A0A8J2K7G7</accession>
<dbReference type="Proteomes" id="UP000708208">
    <property type="component" value="Unassembled WGS sequence"/>
</dbReference>
<keyword evidence="3" id="KW-1185">Reference proteome</keyword>
<dbReference type="EMBL" id="CAJVCH010273077">
    <property type="protein sequence ID" value="CAG7734618.1"/>
    <property type="molecule type" value="Genomic_DNA"/>
</dbReference>
<protein>
    <submittedName>
        <fullName evidence="2">Uncharacterized protein</fullName>
    </submittedName>
</protein>